<dbReference type="EMBL" id="BMWV01000002">
    <property type="protein sequence ID" value="GGY31735.1"/>
    <property type="molecule type" value="Genomic_DNA"/>
</dbReference>
<keyword evidence="1" id="KW-0812">Transmembrane</keyword>
<name>A0A411WV77_9BURK</name>
<sequence length="142" mass="15660">MHTATYSRIVRASGIYDLLVTAPFATPWTFAVVHGHLSAINTALGGAPLPAFAPVHVLFGCLMGTVVLLWSILRIGDPQPRFGRYDGIGRFGFSLWMAWTLAQTGMPMLWLFIVPELAWGIVQWLPVRDVAKVRHVPAARHA</sequence>
<reference evidence="2" key="3">
    <citation type="submission" date="2022-12" db="EMBL/GenBank/DDBJ databases">
        <authorList>
            <person name="Sun Q."/>
            <person name="Kim S."/>
        </authorList>
    </citation>
    <scope>NUCLEOTIDE SEQUENCE</scope>
    <source>
        <strain evidence="2">KCTC 12343</strain>
    </source>
</reference>
<feature type="transmembrane region" description="Helical" evidence="1">
    <location>
        <begin position="12"/>
        <end position="31"/>
    </location>
</feature>
<protein>
    <submittedName>
        <fullName evidence="2">Uncharacterized protein</fullName>
    </submittedName>
</protein>
<accession>A0A411WV77</accession>
<gene>
    <name evidence="3" type="ORF">EYF70_07050</name>
    <name evidence="2" type="ORF">GCM10007387_12280</name>
</gene>
<feature type="transmembrane region" description="Helical" evidence="1">
    <location>
        <begin position="51"/>
        <end position="73"/>
    </location>
</feature>
<dbReference type="OrthoDB" id="8926562at2"/>
<dbReference type="Proteomes" id="UP000292307">
    <property type="component" value="Chromosome"/>
</dbReference>
<dbReference type="RefSeq" id="WP_131144776.1">
    <property type="nucleotide sequence ID" value="NZ_BMWV01000002.1"/>
</dbReference>
<dbReference type="EMBL" id="CP036401">
    <property type="protein sequence ID" value="QBI00644.1"/>
    <property type="molecule type" value="Genomic_DNA"/>
</dbReference>
<evidence type="ECO:0000313" key="5">
    <source>
        <dbReference type="Proteomes" id="UP000628442"/>
    </source>
</evidence>
<keyword evidence="1" id="KW-1133">Transmembrane helix</keyword>
<organism evidence="2 5">
    <name type="scientific">Pseudoduganella albidiflava</name>
    <dbReference type="NCBI Taxonomy" id="321983"/>
    <lineage>
        <taxon>Bacteria</taxon>
        <taxon>Pseudomonadati</taxon>
        <taxon>Pseudomonadota</taxon>
        <taxon>Betaproteobacteria</taxon>
        <taxon>Burkholderiales</taxon>
        <taxon>Oxalobacteraceae</taxon>
        <taxon>Telluria group</taxon>
        <taxon>Pseudoduganella</taxon>
    </lineage>
</organism>
<dbReference type="AlphaFoldDB" id="A0A411WV77"/>
<reference evidence="2" key="1">
    <citation type="journal article" date="2014" name="Int. J. Syst. Evol. Microbiol.">
        <title>Complete genome sequence of Corynebacterium casei LMG S-19264T (=DSM 44701T), isolated from a smear-ripened cheese.</title>
        <authorList>
            <consortium name="US DOE Joint Genome Institute (JGI-PGF)"/>
            <person name="Walter F."/>
            <person name="Albersmeier A."/>
            <person name="Kalinowski J."/>
            <person name="Ruckert C."/>
        </authorList>
    </citation>
    <scope>NUCLEOTIDE SEQUENCE</scope>
    <source>
        <strain evidence="2">KCTC 12343</strain>
    </source>
</reference>
<proteinExistence type="predicted"/>
<evidence type="ECO:0000256" key="1">
    <source>
        <dbReference type="SAM" id="Phobius"/>
    </source>
</evidence>
<evidence type="ECO:0000313" key="2">
    <source>
        <dbReference type="EMBL" id="GGY31735.1"/>
    </source>
</evidence>
<evidence type="ECO:0000313" key="4">
    <source>
        <dbReference type="Proteomes" id="UP000292307"/>
    </source>
</evidence>
<evidence type="ECO:0000313" key="3">
    <source>
        <dbReference type="EMBL" id="QBI00644.1"/>
    </source>
</evidence>
<dbReference type="Proteomes" id="UP000628442">
    <property type="component" value="Unassembled WGS sequence"/>
</dbReference>
<reference evidence="3 4" key="2">
    <citation type="submission" date="2019-02" db="EMBL/GenBank/DDBJ databases">
        <title>Draft Genome Sequences of Six Type Strains of the Genus Massilia.</title>
        <authorList>
            <person name="Miess H."/>
            <person name="Frediansyhah A."/>
            <person name="Gross H."/>
        </authorList>
    </citation>
    <scope>NUCLEOTIDE SEQUENCE [LARGE SCALE GENOMIC DNA]</scope>
    <source>
        <strain evidence="3 4">DSM 17472</strain>
    </source>
</reference>
<keyword evidence="1" id="KW-0472">Membrane</keyword>
<keyword evidence="4" id="KW-1185">Reference proteome</keyword>